<keyword evidence="2" id="KW-0472">Membrane</keyword>
<accession>A0ABR4M4Y0</accession>
<feature type="region of interest" description="Disordered" evidence="1">
    <location>
        <begin position="1"/>
        <end position="31"/>
    </location>
</feature>
<evidence type="ECO:0000256" key="2">
    <source>
        <dbReference type="SAM" id="Phobius"/>
    </source>
</evidence>
<keyword evidence="2" id="KW-1133">Transmembrane helix</keyword>
<gene>
    <name evidence="3" type="ORF">BJX67DRAFT_342761</name>
</gene>
<keyword evidence="2" id="KW-0812">Transmembrane</keyword>
<feature type="compositionally biased region" description="Polar residues" evidence="1">
    <location>
        <begin position="19"/>
        <end position="29"/>
    </location>
</feature>
<dbReference type="GeneID" id="98143140"/>
<dbReference type="RefSeq" id="XP_070890639.1">
    <property type="nucleotide sequence ID" value="XM_071028068.1"/>
</dbReference>
<reference evidence="3 4" key="1">
    <citation type="submission" date="2024-07" db="EMBL/GenBank/DDBJ databases">
        <title>Section-level genome sequencing and comparative genomics of Aspergillus sections Usti and Cavernicolus.</title>
        <authorList>
            <consortium name="Lawrence Berkeley National Laboratory"/>
            <person name="Nybo J.L."/>
            <person name="Vesth T.C."/>
            <person name="Theobald S."/>
            <person name="Frisvad J.C."/>
            <person name="Larsen T.O."/>
            <person name="Kjaerboelling I."/>
            <person name="Rothschild-Mancinelli K."/>
            <person name="Lyhne E.K."/>
            <person name="Kogle M.E."/>
            <person name="Barry K."/>
            <person name="Clum A."/>
            <person name="Na H."/>
            <person name="Ledsgaard L."/>
            <person name="Lin J."/>
            <person name="Lipzen A."/>
            <person name="Kuo A."/>
            <person name="Riley R."/>
            <person name="Mondo S."/>
            <person name="Labutti K."/>
            <person name="Haridas S."/>
            <person name="Pangalinan J."/>
            <person name="Salamov A.A."/>
            <person name="Simmons B.A."/>
            <person name="Magnuson J.K."/>
            <person name="Chen J."/>
            <person name="Drula E."/>
            <person name="Henrissat B."/>
            <person name="Wiebenga A."/>
            <person name="Lubbers R.J."/>
            <person name="Gomes A.C."/>
            <person name="Macurrencykelacurrency M.R."/>
            <person name="Stajich J."/>
            <person name="Grigoriev I.V."/>
            <person name="Mortensen U.H."/>
            <person name="De Vries R.P."/>
            <person name="Baker S.E."/>
            <person name="Andersen M.R."/>
        </authorList>
    </citation>
    <scope>NUCLEOTIDE SEQUENCE [LARGE SCALE GENOMIC DNA]</scope>
    <source>
        <strain evidence="3 4">CBS 449.75</strain>
    </source>
</reference>
<keyword evidence="4" id="KW-1185">Reference proteome</keyword>
<evidence type="ECO:0000313" key="3">
    <source>
        <dbReference type="EMBL" id="KAL2871660.1"/>
    </source>
</evidence>
<evidence type="ECO:0000313" key="4">
    <source>
        <dbReference type="Proteomes" id="UP001610432"/>
    </source>
</evidence>
<protein>
    <submittedName>
        <fullName evidence="3">Uncharacterized protein</fullName>
    </submittedName>
</protein>
<comment type="caution">
    <text evidence="3">The sequence shown here is derived from an EMBL/GenBank/DDBJ whole genome shotgun (WGS) entry which is preliminary data.</text>
</comment>
<organism evidence="3 4">
    <name type="scientific">Aspergillus lucknowensis</name>
    <dbReference type="NCBI Taxonomy" id="176173"/>
    <lineage>
        <taxon>Eukaryota</taxon>
        <taxon>Fungi</taxon>
        <taxon>Dikarya</taxon>
        <taxon>Ascomycota</taxon>
        <taxon>Pezizomycotina</taxon>
        <taxon>Eurotiomycetes</taxon>
        <taxon>Eurotiomycetidae</taxon>
        <taxon>Eurotiales</taxon>
        <taxon>Aspergillaceae</taxon>
        <taxon>Aspergillus</taxon>
        <taxon>Aspergillus subgen. Nidulantes</taxon>
    </lineage>
</organism>
<dbReference type="EMBL" id="JBFXLQ010000003">
    <property type="protein sequence ID" value="KAL2871660.1"/>
    <property type="molecule type" value="Genomic_DNA"/>
</dbReference>
<feature type="transmembrane region" description="Helical" evidence="2">
    <location>
        <begin position="57"/>
        <end position="81"/>
    </location>
</feature>
<feature type="compositionally biased region" description="Low complexity" evidence="1">
    <location>
        <begin position="1"/>
        <end position="14"/>
    </location>
</feature>
<evidence type="ECO:0000256" key="1">
    <source>
        <dbReference type="SAM" id="MobiDB-lite"/>
    </source>
</evidence>
<proteinExistence type="predicted"/>
<dbReference type="Proteomes" id="UP001610432">
    <property type="component" value="Unassembled WGS sequence"/>
</dbReference>
<name>A0ABR4M4Y0_9EURO</name>
<sequence>MSQHTSSSPSSTEPGRPPVQNSWEINNETPFLPERPRKRDYFCRGLKKCAKLLFDHCFPALFTIGVVAGGILVVALVLQLFG</sequence>